<dbReference type="GO" id="GO:0005737">
    <property type="term" value="C:cytoplasm"/>
    <property type="evidence" value="ECO:0007669"/>
    <property type="project" value="UniProtKB-SubCell"/>
</dbReference>
<dbReference type="GO" id="GO:0008408">
    <property type="term" value="F:3'-5' exonuclease activity"/>
    <property type="evidence" value="ECO:0007669"/>
    <property type="project" value="InterPro"/>
</dbReference>
<feature type="domain" description="DNA polymerase III beta sliding clamp C-terminal" evidence="13">
    <location>
        <begin position="254"/>
        <end position="362"/>
    </location>
</feature>
<dbReference type="SMART" id="SM00480">
    <property type="entry name" value="POL3Bc"/>
    <property type="match status" value="1"/>
</dbReference>
<dbReference type="OrthoDB" id="8421503at2"/>
<dbReference type="InterPro" id="IPR001001">
    <property type="entry name" value="DNA_polIII_beta"/>
</dbReference>
<dbReference type="InterPro" id="IPR022635">
    <property type="entry name" value="DNA_polIII_beta_C"/>
</dbReference>
<dbReference type="Proteomes" id="UP000189941">
    <property type="component" value="Unassembled WGS sequence"/>
</dbReference>
<sequence>MKFSIKRSIFLNQLSNVTRAIPGKATIPILTGVKLELTNDQLTLIGSDSEISIESIISVNDDLNELEIEKTGSVVLPARLFNEIIRKLPTNKLTIEVNDQYTATITSGQATFNVIGVAGDAYPKLPTVETTNGISLPSTTFKQLINQTIFSASNQESRPILTGLHLINKGSFVSAIATDSHRLSKREMPFTNEVSETEFESITIPKKTMLELMRIAEDEQDLTMIISHQQVIFLLNDVTIYSRLLEGMYPDAERLIPTEYQSEIVVNSTEFLNAIDRASLMSREGSSNVVQMTIENGEVVLSVRGNELGKVAEVIETKKIEGKDIKISFNPEYMKDALKSFDGSDISLQMQSAVRPLLLQLDTPSEIENNRLLQLLTPIRTH</sequence>
<dbReference type="Pfam" id="PF00712">
    <property type="entry name" value="DNA_pol3_beta"/>
    <property type="match status" value="1"/>
</dbReference>
<dbReference type="Pfam" id="PF02768">
    <property type="entry name" value="DNA_pol3_beta_3"/>
    <property type="match status" value="1"/>
</dbReference>
<dbReference type="AlphaFoldDB" id="A0A1T4JPA4"/>
<comment type="function">
    <text evidence="10">Confers DNA tethering and processivity to DNA polymerases and other proteins. Acts as a clamp, forming a ring around DNA (a reaction catalyzed by the clamp-loading complex) which diffuses in an ATP-independent manner freely and bidirectionally along dsDNA. Initially characterized for its ability to contact the catalytic subunit of DNA polymerase III (Pol III), a complex, multichain enzyme responsible for most of the replicative synthesis in bacteria; Pol III exhibits 3'-5' exonuclease proofreading activity. The beta chain is required for initiation of replication as well as for processivity of DNA replication.</text>
</comment>
<keyword evidence="15" id="KW-1185">Reference proteome</keyword>
<dbReference type="PANTHER" id="PTHR30478:SF0">
    <property type="entry name" value="BETA SLIDING CLAMP"/>
    <property type="match status" value="1"/>
</dbReference>
<dbReference type="CDD" id="cd00140">
    <property type="entry name" value="beta_clamp"/>
    <property type="match status" value="1"/>
</dbReference>
<protein>
    <recommendedName>
        <fullName evidence="3 10">Beta sliding clamp</fullName>
    </recommendedName>
</protein>
<accession>A0A1T4JPA4</accession>
<evidence type="ECO:0000256" key="4">
    <source>
        <dbReference type="ARBA" id="ARBA00022490"/>
    </source>
</evidence>
<reference evidence="15" key="1">
    <citation type="submission" date="2017-02" db="EMBL/GenBank/DDBJ databases">
        <authorList>
            <person name="Varghese N."/>
            <person name="Submissions S."/>
        </authorList>
    </citation>
    <scope>NUCLEOTIDE SEQUENCE [LARGE SCALE GENOMIC DNA]</scope>
    <source>
        <strain evidence="15">DSM 15739</strain>
    </source>
</reference>
<keyword evidence="5 10" id="KW-0808">Transferase</keyword>
<dbReference type="PIRSF" id="PIRSF000804">
    <property type="entry name" value="DNA_pol_III_b"/>
    <property type="match status" value="1"/>
</dbReference>
<dbReference type="EMBL" id="FUWO01000002">
    <property type="protein sequence ID" value="SJZ31959.1"/>
    <property type="molecule type" value="Genomic_DNA"/>
</dbReference>
<evidence type="ECO:0000259" key="12">
    <source>
        <dbReference type="Pfam" id="PF02767"/>
    </source>
</evidence>
<proteinExistence type="inferred from homology"/>
<feature type="domain" description="DNA polymerase III beta sliding clamp central" evidence="12">
    <location>
        <begin position="136"/>
        <end position="251"/>
    </location>
</feature>
<keyword evidence="8 10" id="KW-0239">DNA-directed DNA polymerase</keyword>
<keyword evidence="4 10" id="KW-0963">Cytoplasm</keyword>
<dbReference type="SUPFAM" id="SSF55979">
    <property type="entry name" value="DNA clamp"/>
    <property type="match status" value="3"/>
</dbReference>
<evidence type="ECO:0000256" key="10">
    <source>
        <dbReference type="PIRNR" id="PIRNR000804"/>
    </source>
</evidence>
<evidence type="ECO:0000256" key="1">
    <source>
        <dbReference type="ARBA" id="ARBA00004496"/>
    </source>
</evidence>
<dbReference type="GO" id="GO:0009360">
    <property type="term" value="C:DNA polymerase III complex"/>
    <property type="evidence" value="ECO:0007669"/>
    <property type="project" value="InterPro"/>
</dbReference>
<evidence type="ECO:0000313" key="15">
    <source>
        <dbReference type="Proteomes" id="UP000189941"/>
    </source>
</evidence>
<evidence type="ECO:0000256" key="8">
    <source>
        <dbReference type="ARBA" id="ARBA00022932"/>
    </source>
</evidence>
<keyword evidence="7 10" id="KW-0235">DNA replication</keyword>
<comment type="subcellular location">
    <subcellularLocation>
        <location evidence="1 10">Cytoplasm</location>
    </subcellularLocation>
</comment>
<dbReference type="GO" id="GO:0003677">
    <property type="term" value="F:DNA binding"/>
    <property type="evidence" value="ECO:0007669"/>
    <property type="project" value="UniProtKB-UniRule"/>
</dbReference>
<organism evidence="14 15">
    <name type="scientific">Globicatella sulfidifaciens DSM 15739</name>
    <dbReference type="NCBI Taxonomy" id="1121925"/>
    <lineage>
        <taxon>Bacteria</taxon>
        <taxon>Bacillati</taxon>
        <taxon>Bacillota</taxon>
        <taxon>Bacilli</taxon>
        <taxon>Lactobacillales</taxon>
        <taxon>Aerococcaceae</taxon>
        <taxon>Globicatella</taxon>
    </lineage>
</organism>
<dbReference type="InterPro" id="IPR046938">
    <property type="entry name" value="DNA_clamp_sf"/>
</dbReference>
<dbReference type="STRING" id="1121925.SAMN02746011_00244"/>
<name>A0A1T4JPA4_9LACT</name>
<dbReference type="Gene3D" id="3.70.10.10">
    <property type="match status" value="1"/>
</dbReference>
<keyword evidence="9" id="KW-0238">DNA-binding</keyword>
<evidence type="ECO:0000313" key="14">
    <source>
        <dbReference type="EMBL" id="SJZ31959.1"/>
    </source>
</evidence>
<dbReference type="Gene3D" id="3.10.150.10">
    <property type="entry name" value="DNA Polymerase III, subunit A, domain 2"/>
    <property type="match status" value="1"/>
</dbReference>
<evidence type="ECO:0000259" key="11">
    <source>
        <dbReference type="Pfam" id="PF00712"/>
    </source>
</evidence>
<feature type="domain" description="DNA polymerase III beta sliding clamp N-terminal" evidence="11">
    <location>
        <begin position="1"/>
        <end position="126"/>
    </location>
</feature>
<evidence type="ECO:0000256" key="3">
    <source>
        <dbReference type="ARBA" id="ARBA00021035"/>
    </source>
</evidence>
<dbReference type="Pfam" id="PF02767">
    <property type="entry name" value="DNA_pol3_beta_2"/>
    <property type="match status" value="1"/>
</dbReference>
<keyword evidence="6 10" id="KW-0548">Nucleotidyltransferase</keyword>
<comment type="similarity">
    <text evidence="2 10">Belongs to the beta sliding clamp family.</text>
</comment>
<dbReference type="NCBIfam" id="TIGR00663">
    <property type="entry name" value="dnan"/>
    <property type="match status" value="1"/>
</dbReference>
<dbReference type="InterPro" id="IPR022634">
    <property type="entry name" value="DNA_polIII_beta_N"/>
</dbReference>
<dbReference type="PANTHER" id="PTHR30478">
    <property type="entry name" value="DNA POLYMERASE III SUBUNIT BETA"/>
    <property type="match status" value="1"/>
</dbReference>
<evidence type="ECO:0000256" key="6">
    <source>
        <dbReference type="ARBA" id="ARBA00022695"/>
    </source>
</evidence>
<dbReference type="GO" id="GO:0003887">
    <property type="term" value="F:DNA-directed DNA polymerase activity"/>
    <property type="evidence" value="ECO:0007669"/>
    <property type="project" value="UniProtKB-UniRule"/>
</dbReference>
<dbReference type="RefSeq" id="WP_078755111.1">
    <property type="nucleotide sequence ID" value="NZ_FUWO01000002.1"/>
</dbReference>
<comment type="subunit">
    <text evidence="10">Forms a ring-shaped head-to-tail homodimer around DNA.</text>
</comment>
<dbReference type="GO" id="GO:0006271">
    <property type="term" value="P:DNA strand elongation involved in DNA replication"/>
    <property type="evidence" value="ECO:0007669"/>
    <property type="project" value="TreeGrafter"/>
</dbReference>
<evidence type="ECO:0000259" key="13">
    <source>
        <dbReference type="Pfam" id="PF02768"/>
    </source>
</evidence>
<evidence type="ECO:0000256" key="2">
    <source>
        <dbReference type="ARBA" id="ARBA00010752"/>
    </source>
</evidence>
<gene>
    <name evidence="14" type="ORF">SAMN02746011_00244</name>
</gene>
<evidence type="ECO:0000256" key="9">
    <source>
        <dbReference type="ARBA" id="ARBA00023125"/>
    </source>
</evidence>
<evidence type="ECO:0000256" key="5">
    <source>
        <dbReference type="ARBA" id="ARBA00022679"/>
    </source>
</evidence>
<evidence type="ECO:0000256" key="7">
    <source>
        <dbReference type="ARBA" id="ARBA00022705"/>
    </source>
</evidence>
<dbReference type="InterPro" id="IPR022637">
    <property type="entry name" value="DNA_polIII_beta_cen"/>
</dbReference>